<feature type="site" description="Increases basicity of active site His" evidence="2">
    <location>
        <position position="141"/>
    </location>
</feature>
<comment type="similarity">
    <text evidence="1">Belongs to the transferase hexapeptide repeat family.</text>
</comment>
<dbReference type="PANTHER" id="PTHR43300">
    <property type="entry name" value="ACETYLTRANSFERASE"/>
    <property type="match status" value="1"/>
</dbReference>
<dbReference type="PANTHER" id="PTHR43300:SF7">
    <property type="entry name" value="UDP-N-ACETYLBACILLOSAMINE N-ACETYLTRANSFERASE"/>
    <property type="match status" value="1"/>
</dbReference>
<dbReference type="Pfam" id="PF17836">
    <property type="entry name" value="PglD_N"/>
    <property type="match status" value="1"/>
</dbReference>
<sequence length="191" mass="20340">MKKQLLLIGGGGHCRSVIDVIEQQAEYEIAGIIDSPTMVGKSLMGYKYLGGDDDLPQLFESYPYALVTIGQIENADKRITLFNLLGTIGYQMPVIISPLAYVSKHAKIDSGSVVMHHALVNAAATIGKNCIINSKALIEHDCHVGDHCHISTGAILNGGVTVQKNSFVGSNSTVIQDATISGFIKAGSLKK</sequence>
<dbReference type="InterPro" id="IPR050179">
    <property type="entry name" value="Trans_hexapeptide_repeat"/>
</dbReference>
<dbReference type="CDD" id="cd03360">
    <property type="entry name" value="LbH_AT_putative"/>
    <property type="match status" value="1"/>
</dbReference>
<feature type="active site" description="Proton acceptor" evidence="2">
    <location>
        <position position="140"/>
    </location>
</feature>
<protein>
    <submittedName>
        <fullName evidence="5">Acetyltransferase</fullName>
    </submittedName>
</protein>
<evidence type="ECO:0000259" key="4">
    <source>
        <dbReference type="Pfam" id="PF17836"/>
    </source>
</evidence>
<dbReference type="Gene3D" id="3.40.50.20">
    <property type="match status" value="1"/>
</dbReference>
<feature type="domain" description="PglD N-terminal" evidence="4">
    <location>
        <begin position="4"/>
        <end position="72"/>
    </location>
</feature>
<evidence type="ECO:0000256" key="2">
    <source>
        <dbReference type="PIRSR" id="PIRSR620019-1"/>
    </source>
</evidence>
<gene>
    <name evidence="5" type="ORF">COB13_14500</name>
</gene>
<organism evidence="5">
    <name type="scientific">OCS116 cluster bacterium</name>
    <dbReference type="NCBI Taxonomy" id="2030921"/>
    <lineage>
        <taxon>Bacteria</taxon>
        <taxon>Pseudomonadati</taxon>
        <taxon>Pseudomonadota</taxon>
        <taxon>Alphaproteobacteria</taxon>
        <taxon>OCS116 cluster</taxon>
    </lineage>
</organism>
<dbReference type="AlphaFoldDB" id="A0A2A4YTG1"/>
<dbReference type="InterPro" id="IPR041561">
    <property type="entry name" value="PglD_N"/>
</dbReference>
<dbReference type="GO" id="GO:0016740">
    <property type="term" value="F:transferase activity"/>
    <property type="evidence" value="ECO:0007669"/>
    <property type="project" value="UniProtKB-KW"/>
</dbReference>
<reference evidence="5" key="2">
    <citation type="journal article" date="2018" name="ISME J.">
        <title>A dynamic microbial community with high functional redundancy inhabits the cold, oxic subseafloor aquifer.</title>
        <authorList>
            <person name="Tully B.J."/>
            <person name="Wheat C.G."/>
            <person name="Glazer B.T."/>
            <person name="Huber J.A."/>
        </authorList>
    </citation>
    <scope>NUCLEOTIDE SEQUENCE</scope>
    <source>
        <strain evidence="5">NORP83</strain>
    </source>
</reference>
<dbReference type="EMBL" id="NVUS01000024">
    <property type="protein sequence ID" value="PCI98092.1"/>
    <property type="molecule type" value="Genomic_DNA"/>
</dbReference>
<proteinExistence type="inferred from homology"/>
<evidence type="ECO:0000256" key="3">
    <source>
        <dbReference type="PIRSR" id="PIRSR620019-2"/>
    </source>
</evidence>
<comment type="caution">
    <text evidence="5">The sequence shown here is derived from an EMBL/GenBank/DDBJ whole genome shotgun (WGS) entry which is preliminary data.</text>
</comment>
<dbReference type="InterPro" id="IPR001451">
    <property type="entry name" value="Hexapep"/>
</dbReference>
<feature type="binding site" evidence="3">
    <location>
        <position position="149"/>
    </location>
    <ligand>
        <name>acetyl-CoA</name>
        <dbReference type="ChEBI" id="CHEBI:57288"/>
    </ligand>
</feature>
<reference key="1">
    <citation type="submission" date="2017-08" db="EMBL/GenBank/DDBJ databases">
        <title>A dynamic microbial community with high functional redundancy inhabits the cold, oxic subseafloor aquifer.</title>
        <authorList>
            <person name="Tully B.J."/>
            <person name="Wheat C.G."/>
            <person name="Glazer B.T."/>
            <person name="Huber J.A."/>
        </authorList>
    </citation>
    <scope>NUCLEOTIDE SEQUENCE [LARGE SCALE GENOMIC DNA]</scope>
</reference>
<accession>A0A2A4YTG1</accession>
<name>A0A2A4YTG1_9PROT</name>
<dbReference type="Pfam" id="PF00132">
    <property type="entry name" value="Hexapep"/>
    <property type="match status" value="1"/>
</dbReference>
<dbReference type="InterPro" id="IPR011004">
    <property type="entry name" value="Trimer_LpxA-like_sf"/>
</dbReference>
<keyword evidence="5" id="KW-0808">Transferase</keyword>
<evidence type="ECO:0000256" key="1">
    <source>
        <dbReference type="ARBA" id="ARBA00007274"/>
    </source>
</evidence>
<dbReference type="SUPFAM" id="SSF51161">
    <property type="entry name" value="Trimeric LpxA-like enzymes"/>
    <property type="match status" value="1"/>
</dbReference>
<dbReference type="InterPro" id="IPR020019">
    <property type="entry name" value="AcTrfase_PglD-like"/>
</dbReference>
<dbReference type="Gene3D" id="2.160.10.10">
    <property type="entry name" value="Hexapeptide repeat proteins"/>
    <property type="match status" value="1"/>
</dbReference>
<dbReference type="NCBIfam" id="TIGR03570">
    <property type="entry name" value="NeuD_NnaD"/>
    <property type="match status" value="1"/>
</dbReference>
<evidence type="ECO:0000313" key="5">
    <source>
        <dbReference type="EMBL" id="PCI98092.1"/>
    </source>
</evidence>